<evidence type="ECO:0000313" key="11">
    <source>
        <dbReference type="EMBL" id="MST79404.1"/>
    </source>
</evidence>
<sequence>MVFAAAFGASFGAVLRYAITNYGKKHWMKQSVFPWPTLLINLTGAFLLGLLFRLKLGVFWYALLGTGVLGGYTTFSTLNVEMLSLADSGQKRTLKHYLLASYLGGLTLVTAGYALGGL</sequence>
<protein>
    <recommendedName>
        <fullName evidence="10">Fluoride-specific ion channel FluC</fullName>
    </recommendedName>
</protein>
<dbReference type="InterPro" id="IPR003691">
    <property type="entry name" value="FluC"/>
</dbReference>
<dbReference type="GO" id="GO:0140114">
    <property type="term" value="P:cellular detoxification of fluoride"/>
    <property type="evidence" value="ECO:0007669"/>
    <property type="project" value="UniProtKB-UniRule"/>
</dbReference>
<feature type="transmembrane region" description="Helical" evidence="10">
    <location>
        <begin position="58"/>
        <end position="77"/>
    </location>
</feature>
<dbReference type="GO" id="GO:0062054">
    <property type="term" value="F:fluoride channel activity"/>
    <property type="evidence" value="ECO:0007669"/>
    <property type="project" value="UniProtKB-UniRule"/>
</dbReference>
<evidence type="ECO:0000256" key="2">
    <source>
        <dbReference type="ARBA" id="ARBA00022475"/>
    </source>
</evidence>
<name>A0A844FLG9_9LACO</name>
<evidence type="ECO:0000256" key="8">
    <source>
        <dbReference type="ARBA" id="ARBA00035585"/>
    </source>
</evidence>
<keyword evidence="10" id="KW-0915">Sodium</keyword>
<keyword evidence="10" id="KW-0479">Metal-binding</keyword>
<dbReference type="HAMAP" id="MF_00454">
    <property type="entry name" value="FluC"/>
    <property type="match status" value="1"/>
</dbReference>
<dbReference type="RefSeq" id="WP_154486491.1">
    <property type="nucleotide sequence ID" value="NZ_VUMW01000005.1"/>
</dbReference>
<evidence type="ECO:0000256" key="9">
    <source>
        <dbReference type="ARBA" id="ARBA00049940"/>
    </source>
</evidence>
<feature type="binding site" evidence="10">
    <location>
        <position position="70"/>
    </location>
    <ligand>
        <name>Na(+)</name>
        <dbReference type="ChEBI" id="CHEBI:29101"/>
        <note>structural</note>
    </ligand>
</feature>
<keyword evidence="3 10" id="KW-0812">Transmembrane</keyword>
<proteinExistence type="inferred from homology"/>
<dbReference type="PANTHER" id="PTHR28259">
    <property type="entry name" value="FLUORIDE EXPORT PROTEIN 1-RELATED"/>
    <property type="match status" value="1"/>
</dbReference>
<feature type="transmembrane region" description="Helical" evidence="10">
    <location>
        <begin position="97"/>
        <end position="116"/>
    </location>
</feature>
<evidence type="ECO:0000256" key="3">
    <source>
        <dbReference type="ARBA" id="ARBA00022692"/>
    </source>
</evidence>
<dbReference type="Proteomes" id="UP000452141">
    <property type="component" value="Unassembled WGS sequence"/>
</dbReference>
<dbReference type="NCBIfam" id="NF010816">
    <property type="entry name" value="PRK14220.1"/>
    <property type="match status" value="1"/>
</dbReference>
<keyword evidence="10" id="KW-0406">Ion transport</keyword>
<dbReference type="PANTHER" id="PTHR28259:SF1">
    <property type="entry name" value="FLUORIDE EXPORT PROTEIN 1-RELATED"/>
    <property type="match status" value="1"/>
</dbReference>
<dbReference type="GO" id="GO:0005886">
    <property type="term" value="C:plasma membrane"/>
    <property type="evidence" value="ECO:0007669"/>
    <property type="project" value="UniProtKB-SubCell"/>
</dbReference>
<accession>A0A844FLG9</accession>
<keyword evidence="2 10" id="KW-1003">Cell membrane</keyword>
<organism evidence="11 12">
    <name type="scientific">Lactobacillus equicursoris</name>
    <dbReference type="NCBI Taxonomy" id="420645"/>
    <lineage>
        <taxon>Bacteria</taxon>
        <taxon>Bacillati</taxon>
        <taxon>Bacillota</taxon>
        <taxon>Bacilli</taxon>
        <taxon>Lactobacillales</taxon>
        <taxon>Lactobacillaceae</taxon>
        <taxon>Lactobacillus</taxon>
    </lineage>
</organism>
<feature type="transmembrane region" description="Helical" evidence="10">
    <location>
        <begin position="32"/>
        <end position="51"/>
    </location>
</feature>
<reference evidence="11 12" key="1">
    <citation type="submission" date="2019-08" db="EMBL/GenBank/DDBJ databases">
        <title>In-depth cultivation of the pig gut microbiome towards novel bacterial diversity and tailored functional studies.</title>
        <authorList>
            <person name="Wylensek D."/>
            <person name="Hitch T.C.A."/>
            <person name="Clavel T."/>
        </authorList>
    </citation>
    <scope>NUCLEOTIDE SEQUENCE [LARGE SCALE GENOMIC DNA]</scope>
    <source>
        <strain evidence="11 12">WCA-470BD-2E</strain>
    </source>
</reference>
<feature type="binding site" evidence="10">
    <location>
        <position position="73"/>
    </location>
    <ligand>
        <name>Na(+)</name>
        <dbReference type="ChEBI" id="CHEBI:29101"/>
        <note>structural</note>
    </ligand>
</feature>
<evidence type="ECO:0000256" key="10">
    <source>
        <dbReference type="HAMAP-Rule" id="MF_00454"/>
    </source>
</evidence>
<dbReference type="Pfam" id="PF02537">
    <property type="entry name" value="CRCB"/>
    <property type="match status" value="1"/>
</dbReference>
<evidence type="ECO:0000256" key="6">
    <source>
        <dbReference type="ARBA" id="ARBA00023303"/>
    </source>
</evidence>
<comment type="caution">
    <text evidence="11">The sequence shown here is derived from an EMBL/GenBank/DDBJ whole genome shotgun (WGS) entry which is preliminary data.</text>
</comment>
<comment type="function">
    <text evidence="9 10">Fluoride-specific ion channel. Important for reducing fluoride concentration in the cell, thus reducing its toxicity.</text>
</comment>
<dbReference type="AlphaFoldDB" id="A0A844FLG9"/>
<keyword evidence="6 10" id="KW-0407">Ion channel</keyword>
<gene>
    <name evidence="10 11" type="primary">crcB</name>
    <name evidence="10" type="synonym">fluC</name>
    <name evidence="11" type="ORF">FYJ61_02680</name>
</gene>
<dbReference type="GO" id="GO:0046872">
    <property type="term" value="F:metal ion binding"/>
    <property type="evidence" value="ECO:0007669"/>
    <property type="project" value="UniProtKB-KW"/>
</dbReference>
<evidence type="ECO:0000256" key="4">
    <source>
        <dbReference type="ARBA" id="ARBA00022989"/>
    </source>
</evidence>
<keyword evidence="10" id="KW-0813">Transport</keyword>
<evidence type="ECO:0000256" key="1">
    <source>
        <dbReference type="ARBA" id="ARBA00004651"/>
    </source>
</evidence>
<comment type="activity regulation">
    <text evidence="10">Na(+) is not transported, but it plays an essential structural role and its presence is essential for fluoride channel function.</text>
</comment>
<keyword evidence="5 10" id="KW-0472">Membrane</keyword>
<dbReference type="EMBL" id="VUMW01000005">
    <property type="protein sequence ID" value="MST79404.1"/>
    <property type="molecule type" value="Genomic_DNA"/>
</dbReference>
<evidence type="ECO:0000256" key="7">
    <source>
        <dbReference type="ARBA" id="ARBA00035120"/>
    </source>
</evidence>
<evidence type="ECO:0000313" key="12">
    <source>
        <dbReference type="Proteomes" id="UP000452141"/>
    </source>
</evidence>
<keyword evidence="4 10" id="KW-1133">Transmembrane helix</keyword>
<comment type="catalytic activity">
    <reaction evidence="8">
        <text>fluoride(in) = fluoride(out)</text>
        <dbReference type="Rhea" id="RHEA:76159"/>
        <dbReference type="ChEBI" id="CHEBI:17051"/>
    </reaction>
    <physiologicalReaction direction="left-to-right" evidence="8">
        <dbReference type="Rhea" id="RHEA:76160"/>
    </physiologicalReaction>
</comment>
<comment type="similarity">
    <text evidence="7 10">Belongs to the fluoride channel Fluc/FEX (TC 1.A.43) family.</text>
</comment>
<evidence type="ECO:0000256" key="5">
    <source>
        <dbReference type="ARBA" id="ARBA00023136"/>
    </source>
</evidence>
<comment type="subcellular location">
    <subcellularLocation>
        <location evidence="1 10">Cell membrane</location>
        <topology evidence="1 10">Multi-pass membrane protein</topology>
    </subcellularLocation>
</comment>